<name>A0A8B7N7W9_HYAAZ</name>
<dbReference type="Proteomes" id="UP000694843">
    <property type="component" value="Unplaced"/>
</dbReference>
<evidence type="ECO:0000313" key="2">
    <source>
        <dbReference type="Proteomes" id="UP000694843"/>
    </source>
</evidence>
<feature type="compositionally biased region" description="Polar residues" evidence="1">
    <location>
        <begin position="101"/>
        <end position="111"/>
    </location>
</feature>
<organism evidence="2 3">
    <name type="scientific">Hyalella azteca</name>
    <name type="common">Amphipod</name>
    <dbReference type="NCBI Taxonomy" id="294128"/>
    <lineage>
        <taxon>Eukaryota</taxon>
        <taxon>Metazoa</taxon>
        <taxon>Ecdysozoa</taxon>
        <taxon>Arthropoda</taxon>
        <taxon>Crustacea</taxon>
        <taxon>Multicrustacea</taxon>
        <taxon>Malacostraca</taxon>
        <taxon>Eumalacostraca</taxon>
        <taxon>Peracarida</taxon>
        <taxon>Amphipoda</taxon>
        <taxon>Senticaudata</taxon>
        <taxon>Talitrida</taxon>
        <taxon>Talitroidea</taxon>
        <taxon>Hyalellidae</taxon>
        <taxon>Hyalella</taxon>
    </lineage>
</organism>
<feature type="region of interest" description="Disordered" evidence="1">
    <location>
        <begin position="60"/>
        <end position="118"/>
    </location>
</feature>
<reference evidence="3" key="1">
    <citation type="submission" date="2025-08" db="UniProtKB">
        <authorList>
            <consortium name="RefSeq"/>
        </authorList>
    </citation>
    <scope>IDENTIFICATION</scope>
    <source>
        <tissue evidence="3">Whole organism</tissue>
    </source>
</reference>
<evidence type="ECO:0000313" key="3">
    <source>
        <dbReference type="RefSeq" id="XP_018010002.1"/>
    </source>
</evidence>
<feature type="compositionally biased region" description="Polar residues" evidence="1">
    <location>
        <begin position="26"/>
        <end position="35"/>
    </location>
</feature>
<protein>
    <submittedName>
        <fullName evidence="3">Uncharacterized protein LOC108667478</fullName>
    </submittedName>
</protein>
<dbReference type="RefSeq" id="XP_018010002.1">
    <property type="nucleotide sequence ID" value="XM_018154513.2"/>
</dbReference>
<sequence>MVPPNTPASPVVQNMSGLPVPLQGSLAPQSLSSSGKLPDCNHTSPLDLLHITSVAKKLQLVDKPSNSSESPSSKLSTNEQDLNSDSCSEMNRKNNDRSDMNSDPINASNPNRRVRANHRRNLSLDFRAMGIELPPLSEVVPPTNTSAPLQRRLPNIPEHNTPLEITPQPAITPKIKHVVRRIFNRTIN</sequence>
<keyword evidence="2" id="KW-1185">Reference proteome</keyword>
<dbReference type="KEGG" id="hazt:108667478"/>
<feature type="region of interest" description="Disordered" evidence="1">
    <location>
        <begin position="1"/>
        <end position="39"/>
    </location>
</feature>
<gene>
    <name evidence="3" type="primary">LOC108667478</name>
</gene>
<feature type="compositionally biased region" description="Basic and acidic residues" evidence="1">
    <location>
        <begin position="90"/>
        <end position="100"/>
    </location>
</feature>
<dbReference type="AlphaFoldDB" id="A0A8B7N7W9"/>
<feature type="compositionally biased region" description="Polar residues" evidence="1">
    <location>
        <begin position="80"/>
        <end position="89"/>
    </location>
</feature>
<proteinExistence type="predicted"/>
<accession>A0A8B7N7W9</accession>
<evidence type="ECO:0000256" key="1">
    <source>
        <dbReference type="SAM" id="MobiDB-lite"/>
    </source>
</evidence>
<dbReference type="GeneID" id="108667478"/>
<dbReference type="OrthoDB" id="10264149at2759"/>
<feature type="compositionally biased region" description="Low complexity" evidence="1">
    <location>
        <begin position="63"/>
        <end position="79"/>
    </location>
</feature>